<sequence length="471" mass="53938">MKVLLAGYNLDTDVINELKSQNSQRQDVTPETLSASYARISRDPRPIDELRKVARSEVEKARKSNSAIIFKMGHHSIAEHAIFNFDLIGISRLALEEVEKFRLCSYTEKSQRYQKLEDDFLVPDEIKGEGEGVSCEGDFVELIKKQNKFYHQMIEAGVEPEDARYGTSLATLGQVGLTVNARNLEFMLRRFASSSLAEVWELGQQMYKLIHEIAPSIILFTQANDYDQKTYREIKGARDWGLGTGEIKLDVSLVDYTPEGDAKISAALLHCSSNLSYQESLAKAKSMSDEEKKNFIKTCFQYAEFYDRPPREFEYADLTYELIISAACFAQLKRHRMATLTVQPYDPKLGVMIPPGIKKAGLESEFNEIINITNQIFEKVNNVTLLGAQYLLTNAHRRRVLFKTNVRELYHVSRLREDQHAQWDIQIITSKMCELAKQVMPYTTMFVGGKDVYPALFEKQFGRKPKVLPQY</sequence>
<proteinExistence type="predicted"/>
<evidence type="ECO:0000313" key="2">
    <source>
        <dbReference type="Proteomes" id="UP000231343"/>
    </source>
</evidence>
<dbReference type="Gene3D" id="3.30.1360.170">
    <property type="match status" value="2"/>
</dbReference>
<dbReference type="GO" id="GO:0070402">
    <property type="term" value="F:NADPH binding"/>
    <property type="evidence" value="ECO:0007669"/>
    <property type="project" value="TreeGrafter"/>
</dbReference>
<dbReference type="SUPFAM" id="SSF69796">
    <property type="entry name" value="Thymidylate synthase-complementing protein Thy1"/>
    <property type="match status" value="2"/>
</dbReference>
<protein>
    <submittedName>
        <fullName evidence="1">Thymidylate synthase (FAD)</fullName>
    </submittedName>
</protein>
<dbReference type="EMBL" id="PEYM01000102">
    <property type="protein sequence ID" value="PIS29090.1"/>
    <property type="molecule type" value="Genomic_DNA"/>
</dbReference>
<reference evidence="1 2" key="1">
    <citation type="submission" date="2017-09" db="EMBL/GenBank/DDBJ databases">
        <title>Depth-based differentiation of microbial function through sediment-hosted aquifers and enrichment of novel symbionts in the deep terrestrial subsurface.</title>
        <authorList>
            <person name="Probst A.J."/>
            <person name="Ladd B."/>
            <person name="Jarett J.K."/>
            <person name="Geller-Mcgrath D.E."/>
            <person name="Sieber C.M."/>
            <person name="Emerson J.B."/>
            <person name="Anantharaman K."/>
            <person name="Thomas B.C."/>
            <person name="Malmstrom R."/>
            <person name="Stieglmeier M."/>
            <person name="Klingl A."/>
            <person name="Woyke T."/>
            <person name="Ryan C.M."/>
            <person name="Banfield J.F."/>
        </authorList>
    </citation>
    <scope>NUCLEOTIDE SEQUENCE [LARGE SCALE GENOMIC DNA]</scope>
    <source>
        <strain evidence="1">CG08_land_8_20_14_0_20_45_16</strain>
    </source>
</reference>
<dbReference type="InterPro" id="IPR003669">
    <property type="entry name" value="Thymidylate_synthase_ThyX"/>
</dbReference>
<dbReference type="PANTHER" id="PTHR34934:SF1">
    <property type="entry name" value="FLAVIN-DEPENDENT THYMIDYLATE SYNTHASE"/>
    <property type="match status" value="1"/>
</dbReference>
<dbReference type="CDD" id="cd20175">
    <property type="entry name" value="ThyX"/>
    <property type="match status" value="2"/>
</dbReference>
<dbReference type="PROSITE" id="PS51331">
    <property type="entry name" value="THYX"/>
    <property type="match status" value="2"/>
</dbReference>
<dbReference type="GO" id="GO:0006231">
    <property type="term" value="P:dTMP biosynthetic process"/>
    <property type="evidence" value="ECO:0007669"/>
    <property type="project" value="InterPro"/>
</dbReference>
<dbReference type="InterPro" id="IPR036098">
    <property type="entry name" value="Thymidylate_synthase_ThyX_sf"/>
</dbReference>
<dbReference type="GO" id="GO:0050797">
    <property type="term" value="F:thymidylate synthase (FAD) activity"/>
    <property type="evidence" value="ECO:0007669"/>
    <property type="project" value="InterPro"/>
</dbReference>
<name>A0A2H0XVV7_UNCSA</name>
<comment type="caution">
    <text evidence="1">The sequence shown here is derived from an EMBL/GenBank/DDBJ whole genome shotgun (WGS) entry which is preliminary data.</text>
</comment>
<dbReference type="Pfam" id="PF02511">
    <property type="entry name" value="Thy1"/>
    <property type="match status" value="2"/>
</dbReference>
<evidence type="ECO:0000313" key="1">
    <source>
        <dbReference type="EMBL" id="PIS29090.1"/>
    </source>
</evidence>
<organism evidence="1 2">
    <name type="scientific">Candidatus Saganbacteria bacterium CG08_land_8_20_14_0_20_45_16</name>
    <dbReference type="NCBI Taxonomy" id="2014293"/>
    <lineage>
        <taxon>Bacteria</taxon>
        <taxon>Bacillati</taxon>
        <taxon>Saganbacteria</taxon>
    </lineage>
</organism>
<gene>
    <name evidence="1" type="ORF">COT42_06215</name>
</gene>
<dbReference type="PANTHER" id="PTHR34934">
    <property type="entry name" value="FLAVIN-DEPENDENT THYMIDYLATE SYNTHASE"/>
    <property type="match status" value="1"/>
</dbReference>
<dbReference type="Proteomes" id="UP000231343">
    <property type="component" value="Unassembled WGS sequence"/>
</dbReference>
<accession>A0A2H0XVV7</accession>
<dbReference type="GO" id="GO:0004799">
    <property type="term" value="F:thymidylate synthase activity"/>
    <property type="evidence" value="ECO:0007669"/>
    <property type="project" value="TreeGrafter"/>
</dbReference>
<dbReference type="GO" id="GO:0050660">
    <property type="term" value="F:flavin adenine dinucleotide binding"/>
    <property type="evidence" value="ECO:0007669"/>
    <property type="project" value="InterPro"/>
</dbReference>
<dbReference type="AlphaFoldDB" id="A0A2H0XVV7"/>